<keyword evidence="3" id="KW-0808">Transferase</keyword>
<dbReference type="InterPro" id="IPR040079">
    <property type="entry name" value="Glutathione_S-Trfase"/>
</dbReference>
<accession>A0A2T5J0G5</accession>
<comment type="caution">
    <text evidence="3">The sequence shown here is derived from an EMBL/GenBank/DDBJ whole genome shotgun (WGS) entry which is preliminary data.</text>
</comment>
<feature type="domain" description="GST C-terminal" evidence="2">
    <location>
        <begin position="87"/>
        <end position="202"/>
    </location>
</feature>
<evidence type="ECO:0000313" key="3">
    <source>
        <dbReference type="EMBL" id="PTQ89833.1"/>
    </source>
</evidence>
<dbReference type="AlphaFoldDB" id="A0A2T5J0G5"/>
<dbReference type="PROSITE" id="PS50405">
    <property type="entry name" value="GST_CTER"/>
    <property type="match status" value="1"/>
</dbReference>
<dbReference type="InterPro" id="IPR036249">
    <property type="entry name" value="Thioredoxin-like_sf"/>
</dbReference>
<dbReference type="Pfam" id="PF13410">
    <property type="entry name" value="GST_C_2"/>
    <property type="match status" value="1"/>
</dbReference>
<evidence type="ECO:0000259" key="1">
    <source>
        <dbReference type="PROSITE" id="PS50404"/>
    </source>
</evidence>
<dbReference type="SFLD" id="SFLDG01150">
    <property type="entry name" value="Main.1:_Beta-like"/>
    <property type="match status" value="1"/>
</dbReference>
<feature type="domain" description="GST N-terminal" evidence="1">
    <location>
        <begin position="1"/>
        <end position="81"/>
    </location>
</feature>
<gene>
    <name evidence="3" type="ORF">C8N29_105161</name>
</gene>
<sequence>MKLYYAAGACSLAPHIVAQEAGIVLSLERVDLASHKTESGVDFYQLNAKGSVPFLVLTNGESLSEGSVICQYLADSVANTQLLPPVGSMARYRVQEWQNYISSELHKSFSPLFNPKASAETKALFAQQLKAKLTWVSAQLANRPYLTGEHFTIADAYLFVVANWSQFVALDVSDLAPLHAFLQRVASRPAVQAALKAEGLIK</sequence>
<organism evidence="3 4">
    <name type="scientific">Agitococcus lubricus</name>
    <dbReference type="NCBI Taxonomy" id="1077255"/>
    <lineage>
        <taxon>Bacteria</taxon>
        <taxon>Pseudomonadati</taxon>
        <taxon>Pseudomonadota</taxon>
        <taxon>Gammaproteobacteria</taxon>
        <taxon>Moraxellales</taxon>
        <taxon>Moraxellaceae</taxon>
        <taxon>Agitococcus</taxon>
    </lineage>
</organism>
<dbReference type="SUPFAM" id="SSF52833">
    <property type="entry name" value="Thioredoxin-like"/>
    <property type="match status" value="1"/>
</dbReference>
<dbReference type="InterPro" id="IPR004045">
    <property type="entry name" value="Glutathione_S-Trfase_N"/>
</dbReference>
<dbReference type="EMBL" id="QAON01000005">
    <property type="protein sequence ID" value="PTQ89833.1"/>
    <property type="molecule type" value="Genomic_DNA"/>
</dbReference>
<dbReference type="InterPro" id="IPR036282">
    <property type="entry name" value="Glutathione-S-Trfase_C_sf"/>
</dbReference>
<evidence type="ECO:0000259" key="2">
    <source>
        <dbReference type="PROSITE" id="PS50405"/>
    </source>
</evidence>
<protein>
    <submittedName>
        <fullName evidence="3">Glutathione S-transferase</fullName>
    </submittedName>
</protein>
<dbReference type="InterPro" id="IPR010987">
    <property type="entry name" value="Glutathione-S-Trfase_C-like"/>
</dbReference>
<dbReference type="Gene3D" id="1.20.1050.10">
    <property type="match status" value="1"/>
</dbReference>
<dbReference type="SFLD" id="SFLDG00358">
    <property type="entry name" value="Main_(cytGST)"/>
    <property type="match status" value="1"/>
</dbReference>
<proteinExistence type="predicted"/>
<dbReference type="CDD" id="cd03188">
    <property type="entry name" value="GST_C_Beta"/>
    <property type="match status" value="1"/>
</dbReference>
<dbReference type="SFLD" id="SFLDS00019">
    <property type="entry name" value="Glutathione_Transferase_(cytos"/>
    <property type="match status" value="1"/>
</dbReference>
<dbReference type="PANTHER" id="PTHR44051">
    <property type="entry name" value="GLUTATHIONE S-TRANSFERASE-RELATED"/>
    <property type="match status" value="1"/>
</dbReference>
<dbReference type="PROSITE" id="PS50404">
    <property type="entry name" value="GST_NTER"/>
    <property type="match status" value="1"/>
</dbReference>
<dbReference type="Gene3D" id="3.40.30.10">
    <property type="entry name" value="Glutaredoxin"/>
    <property type="match status" value="1"/>
</dbReference>
<evidence type="ECO:0000313" key="4">
    <source>
        <dbReference type="Proteomes" id="UP000244223"/>
    </source>
</evidence>
<keyword evidence="4" id="KW-1185">Reference proteome</keyword>
<dbReference type="CDD" id="cd03057">
    <property type="entry name" value="GST_N_Beta"/>
    <property type="match status" value="1"/>
</dbReference>
<dbReference type="NCBIfam" id="NF007831">
    <property type="entry name" value="PRK10542.1"/>
    <property type="match status" value="1"/>
</dbReference>
<dbReference type="Pfam" id="PF13409">
    <property type="entry name" value="GST_N_2"/>
    <property type="match status" value="1"/>
</dbReference>
<dbReference type="GO" id="GO:0016740">
    <property type="term" value="F:transferase activity"/>
    <property type="evidence" value="ECO:0007669"/>
    <property type="project" value="UniProtKB-KW"/>
</dbReference>
<dbReference type="RefSeq" id="WP_107865348.1">
    <property type="nucleotide sequence ID" value="NZ_QAON01000005.1"/>
</dbReference>
<dbReference type="OrthoDB" id="9770408at2"/>
<dbReference type="PANTHER" id="PTHR44051:SF8">
    <property type="entry name" value="GLUTATHIONE S-TRANSFERASE GSTA"/>
    <property type="match status" value="1"/>
</dbReference>
<reference evidence="3 4" key="1">
    <citation type="submission" date="2018-04" db="EMBL/GenBank/DDBJ databases">
        <title>Genomic Encyclopedia of Archaeal and Bacterial Type Strains, Phase II (KMG-II): from individual species to whole genera.</title>
        <authorList>
            <person name="Goeker M."/>
        </authorList>
    </citation>
    <scope>NUCLEOTIDE SEQUENCE [LARGE SCALE GENOMIC DNA]</scope>
    <source>
        <strain evidence="3 4">DSM 5822</strain>
    </source>
</reference>
<dbReference type="SUPFAM" id="SSF47616">
    <property type="entry name" value="GST C-terminal domain-like"/>
    <property type="match status" value="1"/>
</dbReference>
<dbReference type="Proteomes" id="UP000244223">
    <property type="component" value="Unassembled WGS sequence"/>
</dbReference>
<name>A0A2T5J0G5_9GAMM</name>